<evidence type="ECO:0000313" key="9">
    <source>
        <dbReference type="Proteomes" id="UP000262954"/>
    </source>
</evidence>
<dbReference type="AlphaFoldDB" id="A0A354M498"/>
<accession>A0A354M498</accession>
<sequence>MAFANNVLIVRRVLMAKLVELWKQDRLVEHIDRLPIELSPRNAKIMGRCCIHKERAVWKYKSFPLLGFDMNDEQDELTPLSYYAEKALKRGKNNKENILCVIDEACSACIQVNYEVTNLCRGCVARACYMNCSRKAISFGENGQARIDHSKCVSCGICKEACPYHAIVYIPVPCEEACPVKAISKDENGIEHIDESKCIYCGKCINACPFGSIFEISEVFDVLSKIKEGKQVIAIVAPSIMGQYSEKTETIFEAIREIGFHDVLEVADGAMETTRREAEELKEKLEEGQPFMTTSCCPSYIELVNKHVKDMKPYVSTTGSPMYYTARIAKEKYPESLVVFIGPCVAKRSEARRDEAVDYVMTFEEINAIFDGSSIDMTPKNNESFHCSAPKEGKGFGMSGGVIGAVKAQNLIPDLKALQVSNLNKKNIGLLRAFSKGKAPVNFIEVMACEGGCVTGPSAHVDAATGSKLFKQAMEKFSVVKESEK</sequence>
<dbReference type="Proteomes" id="UP000262954">
    <property type="component" value="Unassembled WGS sequence"/>
</dbReference>
<proteinExistence type="predicted"/>
<dbReference type="NCBIfam" id="TIGR04105">
    <property type="entry name" value="FeFe_hydrog_B1"/>
    <property type="match status" value="1"/>
</dbReference>
<feature type="domain" description="4Fe-4S ferredoxin-type" evidence="7">
    <location>
        <begin position="143"/>
        <end position="172"/>
    </location>
</feature>
<dbReference type="InterPro" id="IPR009016">
    <property type="entry name" value="Fe_hydrogenase"/>
</dbReference>
<keyword evidence="2" id="KW-0004">4Fe-4S</keyword>
<evidence type="ECO:0000313" key="8">
    <source>
        <dbReference type="EMBL" id="HBJ09337.1"/>
    </source>
</evidence>
<dbReference type="InterPro" id="IPR027631">
    <property type="entry name" value="Mono_FeFe_hydrog"/>
</dbReference>
<dbReference type="Pfam" id="PF25160">
    <property type="entry name" value="LdpA_Fe-S-bd"/>
    <property type="match status" value="1"/>
</dbReference>
<dbReference type="PANTHER" id="PTHR42859">
    <property type="entry name" value="OXIDOREDUCTASE"/>
    <property type="match status" value="1"/>
</dbReference>
<dbReference type="CDD" id="cd10549">
    <property type="entry name" value="MtMvhB_like"/>
    <property type="match status" value="1"/>
</dbReference>
<dbReference type="GO" id="GO:0046872">
    <property type="term" value="F:metal ion binding"/>
    <property type="evidence" value="ECO:0007669"/>
    <property type="project" value="UniProtKB-KW"/>
</dbReference>
<dbReference type="InterPro" id="IPR017896">
    <property type="entry name" value="4Fe4S_Fe-S-bd"/>
</dbReference>
<dbReference type="PANTHER" id="PTHR42859:SF10">
    <property type="entry name" value="DIMETHYLSULFOXIDE REDUCTASE CHAIN B"/>
    <property type="match status" value="1"/>
</dbReference>
<dbReference type="EMBL" id="DNWC01000132">
    <property type="protein sequence ID" value="HBJ09337.1"/>
    <property type="molecule type" value="Genomic_DNA"/>
</dbReference>
<keyword evidence="4" id="KW-0249">Electron transport</keyword>
<keyword evidence="6" id="KW-0411">Iron-sulfur</keyword>
<evidence type="ECO:0000256" key="5">
    <source>
        <dbReference type="ARBA" id="ARBA00023004"/>
    </source>
</evidence>
<dbReference type="PROSITE" id="PS51379">
    <property type="entry name" value="4FE4S_FER_2"/>
    <property type="match status" value="2"/>
</dbReference>
<evidence type="ECO:0000256" key="6">
    <source>
        <dbReference type="ARBA" id="ARBA00023014"/>
    </source>
</evidence>
<reference evidence="8 9" key="1">
    <citation type="journal article" date="2018" name="Nat. Biotechnol.">
        <title>A standardized bacterial taxonomy based on genome phylogeny substantially revises the tree of life.</title>
        <authorList>
            <person name="Parks D.H."/>
            <person name="Chuvochina M."/>
            <person name="Waite D.W."/>
            <person name="Rinke C."/>
            <person name="Skarshewski A."/>
            <person name="Chaumeil P.A."/>
            <person name="Hugenholtz P."/>
        </authorList>
    </citation>
    <scope>NUCLEOTIDE SEQUENCE [LARGE SCALE GENOMIC DNA]</scope>
    <source>
        <strain evidence="8">UBA11482</strain>
    </source>
</reference>
<gene>
    <name evidence="8" type="ORF">DDY73_10075</name>
</gene>
<evidence type="ECO:0000256" key="1">
    <source>
        <dbReference type="ARBA" id="ARBA00022448"/>
    </source>
</evidence>
<evidence type="ECO:0000259" key="7">
    <source>
        <dbReference type="PROSITE" id="PS51379"/>
    </source>
</evidence>
<dbReference type="SUPFAM" id="SSF53920">
    <property type="entry name" value="Fe-only hydrogenase"/>
    <property type="match status" value="1"/>
</dbReference>
<keyword evidence="3" id="KW-0479">Metal-binding</keyword>
<dbReference type="InterPro" id="IPR050294">
    <property type="entry name" value="RnfB_subfamily"/>
</dbReference>
<dbReference type="InterPro" id="IPR017900">
    <property type="entry name" value="4Fe4S_Fe_S_CS"/>
</dbReference>
<evidence type="ECO:0000256" key="3">
    <source>
        <dbReference type="ARBA" id="ARBA00022723"/>
    </source>
</evidence>
<keyword evidence="1" id="KW-0813">Transport</keyword>
<feature type="domain" description="4Fe-4S ferredoxin-type" evidence="7">
    <location>
        <begin position="189"/>
        <end position="219"/>
    </location>
</feature>
<dbReference type="SUPFAM" id="SSF54862">
    <property type="entry name" value="4Fe-4S ferredoxins"/>
    <property type="match status" value="1"/>
</dbReference>
<dbReference type="PROSITE" id="PS00198">
    <property type="entry name" value="4FE4S_FER_1"/>
    <property type="match status" value="1"/>
</dbReference>
<comment type="caution">
    <text evidence="8">The sequence shown here is derived from an EMBL/GenBank/DDBJ whole genome shotgun (WGS) entry which is preliminary data.</text>
</comment>
<dbReference type="GO" id="GO:0051539">
    <property type="term" value="F:4 iron, 4 sulfur cluster binding"/>
    <property type="evidence" value="ECO:0007669"/>
    <property type="project" value="UniProtKB-KW"/>
</dbReference>
<dbReference type="Pfam" id="PF02906">
    <property type="entry name" value="Fe_hyd_lg_C"/>
    <property type="match status" value="1"/>
</dbReference>
<dbReference type="Pfam" id="PF00037">
    <property type="entry name" value="Fer4"/>
    <property type="match status" value="1"/>
</dbReference>
<dbReference type="Gene3D" id="3.30.70.20">
    <property type="match status" value="2"/>
</dbReference>
<keyword evidence="5" id="KW-0408">Iron</keyword>
<evidence type="ECO:0000256" key="2">
    <source>
        <dbReference type="ARBA" id="ARBA00022485"/>
    </source>
</evidence>
<organism evidence="8 9">
    <name type="scientific">Coprobacter fastidiosus</name>
    <dbReference type="NCBI Taxonomy" id="1099853"/>
    <lineage>
        <taxon>Bacteria</taxon>
        <taxon>Pseudomonadati</taxon>
        <taxon>Bacteroidota</taxon>
        <taxon>Bacteroidia</taxon>
        <taxon>Bacteroidales</taxon>
        <taxon>Barnesiellaceae</taxon>
        <taxon>Coprobacter</taxon>
    </lineage>
</organism>
<protein>
    <submittedName>
        <fullName evidence="8">Hydrogenase</fullName>
    </submittedName>
</protein>
<evidence type="ECO:0000256" key="4">
    <source>
        <dbReference type="ARBA" id="ARBA00022982"/>
    </source>
</evidence>
<name>A0A354M498_9BACT</name>
<dbReference type="InterPro" id="IPR057431">
    <property type="entry name" value="LdpA_Fe-S-bd"/>
</dbReference>
<dbReference type="InterPro" id="IPR004108">
    <property type="entry name" value="Fe_hydrogenase_lsu_C"/>
</dbReference>
<dbReference type="Gene3D" id="3.40.950.10">
    <property type="entry name" value="Fe-only Hydrogenase (Larger Subunit), Chain L, domain 3"/>
    <property type="match status" value="1"/>
</dbReference>